<protein>
    <submittedName>
        <fullName evidence="2">Uncharacterized protein</fullName>
    </submittedName>
</protein>
<keyword evidence="3" id="KW-1185">Reference proteome</keyword>
<dbReference type="Proteomes" id="UP000807716">
    <property type="component" value="Unassembled WGS sequence"/>
</dbReference>
<comment type="caution">
    <text evidence="2">The sequence shown here is derived from an EMBL/GenBank/DDBJ whole genome shotgun (WGS) entry which is preliminary data.</text>
</comment>
<gene>
    <name evidence="2" type="ORF">DFQ27_009521</name>
</gene>
<dbReference type="Gene3D" id="1.20.5.500">
    <property type="entry name" value="Single helix bin"/>
    <property type="match status" value="1"/>
</dbReference>
<organism evidence="2 3">
    <name type="scientific">Actinomortierella ambigua</name>
    <dbReference type="NCBI Taxonomy" id="1343610"/>
    <lineage>
        <taxon>Eukaryota</taxon>
        <taxon>Fungi</taxon>
        <taxon>Fungi incertae sedis</taxon>
        <taxon>Mucoromycota</taxon>
        <taxon>Mortierellomycotina</taxon>
        <taxon>Mortierellomycetes</taxon>
        <taxon>Mortierellales</taxon>
        <taxon>Mortierellaceae</taxon>
        <taxon>Actinomortierella</taxon>
    </lineage>
</organism>
<accession>A0A9P6PQV1</accession>
<evidence type="ECO:0000256" key="1">
    <source>
        <dbReference type="SAM" id="MobiDB-lite"/>
    </source>
</evidence>
<name>A0A9P6PQV1_9FUNG</name>
<evidence type="ECO:0000313" key="3">
    <source>
        <dbReference type="Proteomes" id="UP000807716"/>
    </source>
</evidence>
<evidence type="ECO:0000313" key="2">
    <source>
        <dbReference type="EMBL" id="KAG0250176.1"/>
    </source>
</evidence>
<dbReference type="EMBL" id="JAAAJB010000888">
    <property type="protein sequence ID" value="KAG0250176.1"/>
    <property type="molecule type" value="Genomic_DNA"/>
</dbReference>
<feature type="non-terminal residue" evidence="2">
    <location>
        <position position="102"/>
    </location>
</feature>
<reference evidence="2" key="1">
    <citation type="journal article" date="2020" name="Fungal Divers.">
        <title>Resolving the Mortierellaceae phylogeny through synthesis of multi-gene phylogenetics and phylogenomics.</title>
        <authorList>
            <person name="Vandepol N."/>
            <person name="Liber J."/>
            <person name="Desiro A."/>
            <person name="Na H."/>
            <person name="Kennedy M."/>
            <person name="Barry K."/>
            <person name="Grigoriev I.V."/>
            <person name="Miller A.N."/>
            <person name="O'Donnell K."/>
            <person name="Stajich J.E."/>
            <person name="Bonito G."/>
        </authorList>
    </citation>
    <scope>NUCLEOTIDE SEQUENCE</scope>
    <source>
        <strain evidence="2">BC1065</strain>
    </source>
</reference>
<dbReference type="AlphaFoldDB" id="A0A9P6PQV1"/>
<proteinExistence type="predicted"/>
<dbReference type="OrthoDB" id="5532350at2759"/>
<feature type="compositionally biased region" description="Basic and acidic residues" evidence="1">
    <location>
        <begin position="41"/>
        <end position="56"/>
    </location>
</feature>
<sequence>MNALTLTPARTTLAAVAVAVARRPSMMAVVSHARRYSTTRHFSDKEKAEEDQYARQQDAEKIKKLQALANNTKKELDETEKELEEAKKKVAELERKLKGNSK</sequence>
<feature type="region of interest" description="Disordered" evidence="1">
    <location>
        <begin position="34"/>
        <end position="56"/>
    </location>
</feature>